<evidence type="ECO:0000256" key="1">
    <source>
        <dbReference type="SAM" id="Phobius"/>
    </source>
</evidence>
<keyword evidence="1" id="KW-1133">Transmembrane helix</keyword>
<reference evidence="2" key="1">
    <citation type="journal article" date="2014" name="Int. J. Syst. Evol. Microbiol.">
        <title>Complete genome sequence of Corynebacterium casei LMG S-19264T (=DSM 44701T), isolated from a smear-ripened cheese.</title>
        <authorList>
            <consortium name="US DOE Joint Genome Institute (JGI-PGF)"/>
            <person name="Walter F."/>
            <person name="Albersmeier A."/>
            <person name="Kalinowski J."/>
            <person name="Ruckert C."/>
        </authorList>
    </citation>
    <scope>NUCLEOTIDE SEQUENCE</scope>
    <source>
        <strain evidence="2">CGMCC 1.10859</strain>
    </source>
</reference>
<evidence type="ECO:0000313" key="5">
    <source>
        <dbReference type="Proteomes" id="UP000634647"/>
    </source>
</evidence>
<reference evidence="3 4" key="2">
    <citation type="submission" date="2016-10" db="EMBL/GenBank/DDBJ databases">
        <authorList>
            <person name="Varghese N."/>
            <person name="Submissions S."/>
        </authorList>
    </citation>
    <scope>NUCLEOTIDE SEQUENCE [LARGE SCALE GENOMIC DNA]</scope>
    <source>
        <strain evidence="3 4">DSM 24802</strain>
    </source>
</reference>
<dbReference type="Proteomes" id="UP000634647">
    <property type="component" value="Unassembled WGS sequence"/>
</dbReference>
<proteinExistence type="predicted"/>
<reference evidence="2" key="3">
    <citation type="submission" date="2023-06" db="EMBL/GenBank/DDBJ databases">
        <authorList>
            <person name="Sun Q."/>
            <person name="Zhou Y."/>
        </authorList>
    </citation>
    <scope>NUCLEOTIDE SEQUENCE</scope>
    <source>
        <strain evidence="2">CGMCC 1.10859</strain>
    </source>
</reference>
<sequence length="40" mass="4167">MFDDLKAAFSRSAPTLIEDAAGATALVVMLMVGLFLPAVL</sequence>
<protein>
    <submittedName>
        <fullName evidence="2">Uncharacterized protein</fullName>
    </submittedName>
</protein>
<evidence type="ECO:0000313" key="2">
    <source>
        <dbReference type="EMBL" id="GHE02710.1"/>
    </source>
</evidence>
<dbReference type="RefSeq" id="WP_280138182.1">
    <property type="nucleotide sequence ID" value="NZ_BNAB01000010.1"/>
</dbReference>
<gene>
    <name evidence="2" type="ORF">GCM10008024_23320</name>
    <name evidence="3" type="ORF">SAMN05444006_11194</name>
</gene>
<dbReference type="Proteomes" id="UP000199541">
    <property type="component" value="Unassembled WGS sequence"/>
</dbReference>
<keyword evidence="1" id="KW-0472">Membrane</keyword>
<comment type="caution">
    <text evidence="2">The sequence shown here is derived from an EMBL/GenBank/DDBJ whole genome shotgun (WGS) entry which is preliminary data.</text>
</comment>
<evidence type="ECO:0000313" key="4">
    <source>
        <dbReference type="Proteomes" id="UP000199541"/>
    </source>
</evidence>
<feature type="transmembrane region" description="Helical" evidence="1">
    <location>
        <begin position="20"/>
        <end position="39"/>
    </location>
</feature>
<evidence type="ECO:0000313" key="3">
    <source>
        <dbReference type="EMBL" id="SDX18859.1"/>
    </source>
</evidence>
<dbReference type="EMBL" id="FNOB01000011">
    <property type="protein sequence ID" value="SDX18859.1"/>
    <property type="molecule type" value="Genomic_DNA"/>
</dbReference>
<keyword evidence="4" id="KW-1185">Reference proteome</keyword>
<name>A0AAN4USW2_9RHOB</name>
<dbReference type="EMBL" id="BNAB01000010">
    <property type="protein sequence ID" value="GHE02710.1"/>
    <property type="molecule type" value="Genomic_DNA"/>
</dbReference>
<accession>A0AAN4USW2</accession>
<keyword evidence="1" id="KW-0812">Transmembrane</keyword>
<organism evidence="2 5">
    <name type="scientific">Allgaiera indica</name>
    <dbReference type="NCBI Taxonomy" id="765699"/>
    <lineage>
        <taxon>Bacteria</taxon>
        <taxon>Pseudomonadati</taxon>
        <taxon>Pseudomonadota</taxon>
        <taxon>Alphaproteobacteria</taxon>
        <taxon>Rhodobacterales</taxon>
        <taxon>Paracoccaceae</taxon>
        <taxon>Allgaiera</taxon>
    </lineage>
</organism>
<dbReference type="AlphaFoldDB" id="A0AAN4USW2"/>